<dbReference type="BioCyc" id="ESIR657319:G136K-2048-MONOMER"/>
<dbReference type="Gene3D" id="3.40.50.300">
    <property type="entry name" value="P-loop containing nucleotide triphosphate hydrolases"/>
    <property type="match status" value="2"/>
</dbReference>
<dbReference type="InterPro" id="IPR017871">
    <property type="entry name" value="ABC_transporter-like_CS"/>
</dbReference>
<sequence>MSIISVNNLTYYYDGCDEAVYENASFTLDTTWKTGLIGRNGRGKTTLLKLLTGELENGGAVNTKAEFLYFPFDVEDKNMSGSELIGIICPEMQEWEVIRELSYMGTDCEILYRPFNTLSGGEQTRLLLCLLFLRDNAFLLIDEPTNCLDLEAREAIGDYLKAKSGFILVSHDRDLLDKCTDHILSLGRSDTEIINGNYSVWKENFDRKEANELMRDKKLKSEIGHLKAAAERSKKWADTAESRKIGIDPTKTEKSLDRRAVEGAKAKAMMKRMKAVESRRQTAIDEKSELLKNRECIDTLKIPSIKAKSATVLSVQNLVPYYCDYCDNDNSNALCKPVSFTLSDGERLCLSGKNGCGKSTILKIIAGADISYSGSIAKAPGLKISVLPQDTNGLCGTLDEFSERLGVDAELVRAILAKLGFSRRELIDRTENLSAGQKKKVLIAGSLATPANLYIWDEPLNFVDIISRIQLERLLGANTPTMLLAEHDRYFCENTGTKRLYITKG</sequence>
<dbReference type="SUPFAM" id="SSF52540">
    <property type="entry name" value="P-loop containing nucleoside triphosphate hydrolases"/>
    <property type="match status" value="2"/>
</dbReference>
<evidence type="ECO:0000313" key="4">
    <source>
        <dbReference type="EMBL" id="CBK97388.1"/>
    </source>
</evidence>
<evidence type="ECO:0000256" key="1">
    <source>
        <dbReference type="ARBA" id="ARBA00022741"/>
    </source>
</evidence>
<evidence type="ECO:0000256" key="2">
    <source>
        <dbReference type="ARBA" id="ARBA00022840"/>
    </source>
</evidence>
<reference evidence="4 5" key="1">
    <citation type="submission" date="2010-03" db="EMBL/GenBank/DDBJ databases">
        <title>The genome sequence of Eubacterium siraeum 70/3.</title>
        <authorList>
            <consortium name="metaHIT consortium -- http://www.metahit.eu/"/>
            <person name="Pajon A."/>
            <person name="Turner K."/>
            <person name="Parkhill J."/>
            <person name="Duncan S."/>
            <person name="Flint H."/>
        </authorList>
    </citation>
    <scope>NUCLEOTIDE SEQUENCE [LARGE SCALE GENOMIC DNA]</scope>
    <source>
        <strain evidence="4 5">70/3</strain>
    </source>
</reference>
<dbReference type="HOGENOM" id="CLU_000604_36_3_9"/>
<dbReference type="CDD" id="cd03221">
    <property type="entry name" value="ABCF_EF-3"/>
    <property type="match status" value="1"/>
</dbReference>
<dbReference type="PROSITE" id="PS50893">
    <property type="entry name" value="ABC_TRANSPORTER_2"/>
    <property type="match status" value="2"/>
</dbReference>
<evidence type="ECO:0000259" key="3">
    <source>
        <dbReference type="PROSITE" id="PS50893"/>
    </source>
</evidence>
<dbReference type="GO" id="GO:0016887">
    <property type="term" value="F:ATP hydrolysis activity"/>
    <property type="evidence" value="ECO:0007669"/>
    <property type="project" value="InterPro"/>
</dbReference>
<dbReference type="NCBIfam" id="NF000355">
    <property type="entry name" value="ribo_prot_ABC_F"/>
    <property type="match status" value="1"/>
</dbReference>
<dbReference type="InterPro" id="IPR051309">
    <property type="entry name" value="ABCF_ATPase"/>
</dbReference>
<dbReference type="AlphaFoldDB" id="D4JWB9"/>
<dbReference type="InterPro" id="IPR003439">
    <property type="entry name" value="ABC_transporter-like_ATP-bd"/>
</dbReference>
<feature type="domain" description="ABC transporter" evidence="3">
    <location>
        <begin position="4"/>
        <end position="213"/>
    </location>
</feature>
<accession>D4JWB9</accession>
<protein>
    <submittedName>
        <fullName evidence="4">ATPase components of ABC transporters with duplicated ATPase domains</fullName>
    </submittedName>
</protein>
<dbReference type="InterPro" id="IPR027417">
    <property type="entry name" value="P-loop_NTPase"/>
</dbReference>
<dbReference type="PANTHER" id="PTHR42855">
    <property type="entry name" value="ABC TRANSPORTER ATP-BINDING SUBUNIT"/>
    <property type="match status" value="1"/>
</dbReference>
<reference evidence="4 5" key="2">
    <citation type="submission" date="2010-03" db="EMBL/GenBank/DDBJ databases">
        <authorList>
            <person name="Pajon A."/>
        </authorList>
    </citation>
    <scope>NUCLEOTIDE SEQUENCE [LARGE SCALE GENOMIC DNA]</scope>
    <source>
        <strain evidence="4 5">70/3</strain>
    </source>
</reference>
<keyword evidence="1" id="KW-0547">Nucleotide-binding</keyword>
<dbReference type="EMBL" id="FP929044">
    <property type="protein sequence ID" value="CBK97388.1"/>
    <property type="molecule type" value="Genomic_DNA"/>
</dbReference>
<dbReference type="Proteomes" id="UP000008803">
    <property type="component" value="Chromosome"/>
</dbReference>
<keyword evidence="2" id="KW-0067">ATP-binding</keyword>
<proteinExistence type="predicted"/>
<name>D4JWB9_9FIRM</name>
<dbReference type="GO" id="GO:0005524">
    <property type="term" value="F:ATP binding"/>
    <property type="evidence" value="ECO:0007669"/>
    <property type="project" value="UniProtKB-KW"/>
</dbReference>
<dbReference type="KEGG" id="esu:EUS_24160"/>
<evidence type="ECO:0000313" key="5">
    <source>
        <dbReference type="Proteomes" id="UP000008803"/>
    </source>
</evidence>
<gene>
    <name evidence="4" type="ORF">EUS_24160</name>
</gene>
<feature type="domain" description="ABC transporter" evidence="3">
    <location>
        <begin position="313"/>
        <end position="505"/>
    </location>
</feature>
<dbReference type="PROSITE" id="PS00211">
    <property type="entry name" value="ABC_TRANSPORTER_1"/>
    <property type="match status" value="2"/>
</dbReference>
<dbReference type="PATRIC" id="fig|657319.3.peg.187"/>
<organism evidence="4 5">
    <name type="scientific">[Eubacterium] siraeum 70/3</name>
    <dbReference type="NCBI Taxonomy" id="657319"/>
    <lineage>
        <taxon>Bacteria</taxon>
        <taxon>Bacillati</taxon>
        <taxon>Bacillota</taxon>
        <taxon>Clostridia</taxon>
        <taxon>Eubacteriales</taxon>
        <taxon>Oscillospiraceae</taxon>
        <taxon>Oscillospiraceae incertae sedis</taxon>
    </lineage>
</organism>
<dbReference type="PANTHER" id="PTHR42855:SF2">
    <property type="entry name" value="DRUG RESISTANCE ABC TRANSPORTER,ATP-BINDING PROTEIN"/>
    <property type="match status" value="1"/>
</dbReference>
<dbReference type="Pfam" id="PF00005">
    <property type="entry name" value="ABC_tran"/>
    <property type="match status" value="2"/>
</dbReference>
<dbReference type="InterPro" id="IPR003593">
    <property type="entry name" value="AAA+_ATPase"/>
</dbReference>
<dbReference type="SMART" id="SM00382">
    <property type="entry name" value="AAA"/>
    <property type="match status" value="2"/>
</dbReference>